<keyword evidence="5" id="KW-1185">Reference proteome</keyword>
<evidence type="ECO:0000313" key="4">
    <source>
        <dbReference type="EMBL" id="KCZ62782.1"/>
    </source>
</evidence>
<feature type="transmembrane region" description="Helical" evidence="1">
    <location>
        <begin position="349"/>
        <end position="370"/>
    </location>
</feature>
<dbReference type="PANTHER" id="PTHR23028:SF53">
    <property type="entry name" value="ACYL_TRANSF_3 DOMAIN-CONTAINING PROTEIN"/>
    <property type="match status" value="1"/>
</dbReference>
<feature type="transmembrane region" description="Helical" evidence="1">
    <location>
        <begin position="311"/>
        <end position="329"/>
    </location>
</feature>
<dbReference type="PANTHER" id="PTHR23028">
    <property type="entry name" value="ACETYLTRANSFERASE"/>
    <property type="match status" value="1"/>
</dbReference>
<evidence type="ECO:0000313" key="6">
    <source>
        <dbReference type="Proteomes" id="UP000259173"/>
    </source>
</evidence>
<evidence type="ECO:0000256" key="1">
    <source>
        <dbReference type="SAM" id="Phobius"/>
    </source>
</evidence>
<keyword evidence="3" id="KW-0808">Transferase</keyword>
<comment type="caution">
    <text evidence="4">The sequence shown here is derived from an EMBL/GenBank/DDBJ whole genome shotgun (WGS) entry which is preliminary data.</text>
</comment>
<dbReference type="Proteomes" id="UP000259173">
    <property type="component" value="Unassembled WGS sequence"/>
</dbReference>
<evidence type="ECO:0000259" key="2">
    <source>
        <dbReference type="Pfam" id="PF01757"/>
    </source>
</evidence>
<dbReference type="STRING" id="1280948.HY36_15555"/>
<dbReference type="InterPro" id="IPR050879">
    <property type="entry name" value="Acyltransferase_3"/>
</dbReference>
<dbReference type="GO" id="GO:0016020">
    <property type="term" value="C:membrane"/>
    <property type="evidence" value="ECO:0007669"/>
    <property type="project" value="TreeGrafter"/>
</dbReference>
<keyword evidence="1" id="KW-0812">Transmembrane</keyword>
<dbReference type="PATRIC" id="fig|1280948.3.peg.1344"/>
<dbReference type="GO" id="GO:0016747">
    <property type="term" value="F:acyltransferase activity, transferring groups other than amino-acyl groups"/>
    <property type="evidence" value="ECO:0007669"/>
    <property type="project" value="InterPro"/>
</dbReference>
<feature type="transmembrane region" description="Helical" evidence="1">
    <location>
        <begin position="101"/>
        <end position="121"/>
    </location>
</feature>
<dbReference type="AlphaFoldDB" id="A0A059E5F6"/>
<reference evidence="3 6" key="2">
    <citation type="journal article" date="2018" name="Nat. Biotechnol.">
        <title>A standardized bacterial taxonomy based on genome phylogeny substantially revises the tree of life.</title>
        <authorList>
            <person name="Parks D.H."/>
            <person name="Chuvochina M."/>
            <person name="Waite D.W."/>
            <person name="Rinke C."/>
            <person name="Skarshewski A."/>
            <person name="Chaumeil P.A."/>
            <person name="Hugenholtz P."/>
        </authorList>
    </citation>
    <scope>NUCLEOTIDE SEQUENCE [LARGE SCALE GENOMIC DNA]</scope>
    <source>
        <strain evidence="3">UBA8557</strain>
    </source>
</reference>
<dbReference type="InterPro" id="IPR002656">
    <property type="entry name" value="Acyl_transf_3_dom"/>
</dbReference>
<feature type="transmembrane region" description="Helical" evidence="1">
    <location>
        <begin position="246"/>
        <end position="267"/>
    </location>
</feature>
<dbReference type="GO" id="GO:0009103">
    <property type="term" value="P:lipopolysaccharide biosynthetic process"/>
    <property type="evidence" value="ECO:0007669"/>
    <property type="project" value="TreeGrafter"/>
</dbReference>
<accession>A0A059E5F6</accession>
<evidence type="ECO:0000313" key="5">
    <source>
        <dbReference type="Proteomes" id="UP000024547"/>
    </source>
</evidence>
<keyword evidence="1" id="KW-1133">Transmembrane helix</keyword>
<reference evidence="4 5" key="1">
    <citation type="journal article" date="2014" name="Antonie Van Leeuwenhoek">
        <title>Hyphomonas beringensis sp. nov. and Hyphomonas chukchiensis sp. nov., isolated from surface seawater of the Bering Sea and Chukchi Sea.</title>
        <authorList>
            <person name="Li C."/>
            <person name="Lai Q."/>
            <person name="Li G."/>
            <person name="Dong C."/>
            <person name="Wang J."/>
            <person name="Liao Y."/>
            <person name="Shao Z."/>
        </authorList>
    </citation>
    <scope>NUCLEOTIDE SEQUENCE [LARGE SCALE GENOMIC DNA]</scope>
    <source>
        <strain evidence="4 5">22II1-22F38</strain>
    </source>
</reference>
<organism evidence="4 5">
    <name type="scientific">Hyphomonas atlantica</name>
    <dbReference type="NCBI Taxonomy" id="1280948"/>
    <lineage>
        <taxon>Bacteria</taxon>
        <taxon>Pseudomonadati</taxon>
        <taxon>Pseudomonadota</taxon>
        <taxon>Alphaproteobacteria</taxon>
        <taxon>Hyphomonadales</taxon>
        <taxon>Hyphomonadaceae</taxon>
        <taxon>Hyphomonas</taxon>
    </lineage>
</organism>
<name>A0A059E5F6_9PROT</name>
<gene>
    <name evidence="3" type="ORF">DCG65_12060</name>
    <name evidence="4" type="ORF">HY36_15555</name>
</gene>
<feature type="domain" description="Acyltransferase 3" evidence="2">
    <location>
        <begin position="29"/>
        <end position="362"/>
    </location>
</feature>
<feature type="transmembrane region" description="Helical" evidence="1">
    <location>
        <begin position="273"/>
        <end position="291"/>
    </location>
</feature>
<dbReference type="EMBL" id="AWFH01000008">
    <property type="protein sequence ID" value="KCZ62782.1"/>
    <property type="molecule type" value="Genomic_DNA"/>
</dbReference>
<dbReference type="Proteomes" id="UP000024547">
    <property type="component" value="Unassembled WGS sequence"/>
</dbReference>
<feature type="transmembrane region" description="Helical" evidence="1">
    <location>
        <begin position="59"/>
        <end position="80"/>
    </location>
</feature>
<dbReference type="OrthoDB" id="9796461at2"/>
<dbReference type="EMBL" id="DMBR01000364">
    <property type="protein sequence ID" value="HAE95287.1"/>
    <property type="molecule type" value="Genomic_DNA"/>
</dbReference>
<dbReference type="Pfam" id="PF01757">
    <property type="entry name" value="Acyl_transf_3"/>
    <property type="match status" value="1"/>
</dbReference>
<dbReference type="RefSeq" id="WP_035550164.1">
    <property type="nucleotide sequence ID" value="NZ_AWFH01000008.1"/>
</dbReference>
<feature type="transmembrane region" description="Helical" evidence="1">
    <location>
        <begin position="178"/>
        <end position="196"/>
    </location>
</feature>
<keyword evidence="3" id="KW-0012">Acyltransferase</keyword>
<keyword evidence="1" id="KW-0472">Membrane</keyword>
<protein>
    <submittedName>
        <fullName evidence="3">Acyltransferase</fullName>
    </submittedName>
</protein>
<dbReference type="eggNOG" id="COG1835">
    <property type="taxonomic scope" value="Bacteria"/>
</dbReference>
<proteinExistence type="predicted"/>
<sequence length="386" mass="44621">MPKLLTTLKRTDFSIYQRSIKGTSSHYIPGLDGLRAISVLLVVIAHAGFARYVPGDLGVTVFFFISGFLITNLLISEIDASRTINIQQFYIRRYLRLSPELYFFVLVCTLVSFQFYSVPWLDTLGSLFYFQNYVRIFFPTETPDTPLTFSHLWSLSVEEHFYLIMPTFIWMFRRRLDVFFWVLVALCIIAPAYRLFAFEYINPQLESYASIYTDRATETRFDSIIYGCLLALFARKGKLFGIQPAPVTLLLLLCSALGILLSILLRTDLFKHVWKFTVQGIALFAGTYALYTAKDIVRPIFQILESNLFRVTGRLSYGIYLWHLFPIWFMRHAEANGTFPDRDWRINIAIVIGSLIFSYVAAYISEQALLRPISKLRRRFGSAVAN</sequence>
<evidence type="ECO:0000313" key="3">
    <source>
        <dbReference type="EMBL" id="HAE95287.1"/>
    </source>
</evidence>
<feature type="transmembrane region" description="Helical" evidence="1">
    <location>
        <begin position="34"/>
        <end position="53"/>
    </location>
</feature>